<gene>
    <name evidence="1" type="ORF">K488DRAFT_77039</name>
</gene>
<protein>
    <submittedName>
        <fullName evidence="1">RAI1-domain-containing protein</fullName>
    </submittedName>
</protein>
<accession>A0ACB8QSA8</accession>
<dbReference type="EMBL" id="MU273495">
    <property type="protein sequence ID" value="KAI0034723.1"/>
    <property type="molecule type" value="Genomic_DNA"/>
</dbReference>
<proteinExistence type="predicted"/>
<sequence length="366" mass="41649">MCLKITSSLLNSQRNARTRGRCQTTRPLRQFNDSALRYFVDPPRRANLRYGYERWIRRPDERGRLDSLLRAYVRVLDKPPPDVGSLSAGVVSWRGIMTKILTAPYEERDGWELNVMELNGTLYLEEHLTNVQLLEKNDMKPQHHLQSYYGYAFESWCTADAPDARPGWGGDVNTNVQWCSVVKTRLGDTRIVIGGEVDCVRGGYSGANDSMVELKTSMSIRGPQDEARFEKKLLKFYIQSFLLGVPEIVVGFRTPKGELTALQTFKTMQIPRMVRGKPGTWNPQICLAWGDQFLTWLRAHVGRGDATEVPAVWRVSFVPRTGVKLVRLDETGVSDVVNGDDRYGFLPTWYWERAREALTAPSQPGT</sequence>
<reference evidence="1" key="2">
    <citation type="journal article" date="2022" name="New Phytol.">
        <title>Evolutionary transition to the ectomycorrhizal habit in the genomes of a hyperdiverse lineage of mushroom-forming fungi.</title>
        <authorList>
            <person name="Looney B."/>
            <person name="Miyauchi S."/>
            <person name="Morin E."/>
            <person name="Drula E."/>
            <person name="Courty P.E."/>
            <person name="Kohler A."/>
            <person name="Kuo A."/>
            <person name="LaButti K."/>
            <person name="Pangilinan J."/>
            <person name="Lipzen A."/>
            <person name="Riley R."/>
            <person name="Andreopoulos W."/>
            <person name="He G."/>
            <person name="Johnson J."/>
            <person name="Nolan M."/>
            <person name="Tritt A."/>
            <person name="Barry K.W."/>
            <person name="Grigoriev I.V."/>
            <person name="Nagy L.G."/>
            <person name="Hibbett D."/>
            <person name="Henrissat B."/>
            <person name="Matheny P.B."/>
            <person name="Labbe J."/>
            <person name="Martin F.M."/>
        </authorList>
    </citation>
    <scope>NUCLEOTIDE SEQUENCE</scope>
    <source>
        <strain evidence="1">EC-137</strain>
    </source>
</reference>
<reference evidence="1" key="1">
    <citation type="submission" date="2021-02" db="EMBL/GenBank/DDBJ databases">
        <authorList>
            <consortium name="DOE Joint Genome Institute"/>
            <person name="Ahrendt S."/>
            <person name="Looney B.P."/>
            <person name="Miyauchi S."/>
            <person name="Morin E."/>
            <person name="Drula E."/>
            <person name="Courty P.E."/>
            <person name="Chicoki N."/>
            <person name="Fauchery L."/>
            <person name="Kohler A."/>
            <person name="Kuo A."/>
            <person name="Labutti K."/>
            <person name="Pangilinan J."/>
            <person name="Lipzen A."/>
            <person name="Riley R."/>
            <person name="Andreopoulos W."/>
            <person name="He G."/>
            <person name="Johnson J."/>
            <person name="Barry K.W."/>
            <person name="Grigoriev I.V."/>
            <person name="Nagy L."/>
            <person name="Hibbett D."/>
            <person name="Henrissat B."/>
            <person name="Matheny P.B."/>
            <person name="Labbe J."/>
            <person name="Martin F."/>
        </authorList>
    </citation>
    <scope>NUCLEOTIDE SEQUENCE</scope>
    <source>
        <strain evidence="1">EC-137</strain>
    </source>
</reference>
<name>A0ACB8QSA8_9AGAM</name>
<evidence type="ECO:0000313" key="2">
    <source>
        <dbReference type="Proteomes" id="UP000814128"/>
    </source>
</evidence>
<organism evidence="1 2">
    <name type="scientific">Vararia minispora EC-137</name>
    <dbReference type="NCBI Taxonomy" id="1314806"/>
    <lineage>
        <taxon>Eukaryota</taxon>
        <taxon>Fungi</taxon>
        <taxon>Dikarya</taxon>
        <taxon>Basidiomycota</taxon>
        <taxon>Agaricomycotina</taxon>
        <taxon>Agaricomycetes</taxon>
        <taxon>Russulales</taxon>
        <taxon>Lachnocladiaceae</taxon>
        <taxon>Vararia</taxon>
    </lineage>
</organism>
<evidence type="ECO:0000313" key="1">
    <source>
        <dbReference type="EMBL" id="KAI0034723.1"/>
    </source>
</evidence>
<keyword evidence="2" id="KW-1185">Reference proteome</keyword>
<comment type="caution">
    <text evidence="1">The sequence shown here is derived from an EMBL/GenBank/DDBJ whole genome shotgun (WGS) entry which is preliminary data.</text>
</comment>
<dbReference type="Proteomes" id="UP000814128">
    <property type="component" value="Unassembled WGS sequence"/>
</dbReference>